<dbReference type="AlphaFoldDB" id="A0A7W5FUL9"/>
<reference evidence="18 19" key="1">
    <citation type="submission" date="2020-08" db="EMBL/GenBank/DDBJ databases">
        <title>Genomic Encyclopedia of Type Strains, Phase III (KMG-III): the genomes of soil and plant-associated and newly described type strains.</title>
        <authorList>
            <person name="Whitman W."/>
        </authorList>
    </citation>
    <scope>NUCLEOTIDE SEQUENCE [LARGE SCALE GENOMIC DNA]</scope>
    <source>
        <strain evidence="18 19">CECT 8897</strain>
    </source>
</reference>
<keyword evidence="19" id="KW-1185">Reference proteome</keyword>
<dbReference type="Proteomes" id="UP000541535">
    <property type="component" value="Unassembled WGS sequence"/>
</dbReference>
<keyword evidence="10 18" id="KW-0675">Receptor</keyword>
<keyword evidence="7" id="KW-0406">Ion transport</keyword>
<dbReference type="InterPro" id="IPR000531">
    <property type="entry name" value="Beta-barrel_TonB"/>
</dbReference>
<dbReference type="GO" id="GO:0044718">
    <property type="term" value="P:siderophore transmembrane transport"/>
    <property type="evidence" value="ECO:0007669"/>
    <property type="project" value="TreeGrafter"/>
</dbReference>
<keyword evidence="5 12" id="KW-0812">Transmembrane</keyword>
<keyword evidence="8 13" id="KW-0798">TonB box</keyword>
<evidence type="ECO:0000256" key="3">
    <source>
        <dbReference type="ARBA" id="ARBA00022448"/>
    </source>
</evidence>
<sequence>MKQMYAPPALSAALPAALSLSLLTLLISNAYAAPAPEASDAAMPTVVVTASAVALNVQDAPASISVITREEIERQPVYDLGTLLRRIPGVSGGLAPNGEQSKVKLRGLPENYTLILIDGKRQGNSADTNYRPDLGRQDLNWLSPEMIERIEVVRGPMSSLYGSDAMGGVINIITRKIPQKWSGSASANLTRPQDSDRGDATQMMLNVAGPLAQGVGLRLGGSVTRQKPDETTGGFVPAGREAPNGVGGSRDENFNAALNWTLAPGHLLSFDGSYGTQRATQSGTQTAPNRPLISSWGATKLVRKSAGMGYEGRWGKTEAKFNLYHNRYDNNDGAASSRAGSTILDGRVNQPLKLANIDHLLTLGGQWKRDTLFNNQTIGTIPIDYLGHAVVGSSLSRNTSALFAEDQVFLNDAFTLTLGARLDHDAKFGNHTSPRAYVVYRPASEWTIKGGVSQGFRAPTLKESTPGAATQSRGGGCGSLAPLGWNSRSGGCYMAGNADLKPETSTNAELGVNFQRAGWDLGMTYFHTNFKDKIEYDALGFFHGYWWTRMKNIQKARTRGIEASANLPLASSLTWRNNLTYMMESKNLTTGATLLATPKLSVFSALGWQVNKPLYLELSAQYTGKQLHGGESFGVTFAKAYTVTDLTANYAINPALTLRAGINNLTEEGPRADGKTNYYVPSRRFFLGLTSRF</sequence>
<evidence type="ECO:0000256" key="4">
    <source>
        <dbReference type="ARBA" id="ARBA00022452"/>
    </source>
</evidence>
<feature type="region of interest" description="Disordered" evidence="14">
    <location>
        <begin position="226"/>
        <end position="246"/>
    </location>
</feature>
<comment type="subcellular location">
    <subcellularLocation>
        <location evidence="1 12">Cell outer membrane</location>
        <topology evidence="1 12">Multi-pass membrane protein</topology>
    </subcellularLocation>
</comment>
<evidence type="ECO:0000256" key="14">
    <source>
        <dbReference type="SAM" id="MobiDB-lite"/>
    </source>
</evidence>
<dbReference type="Gene3D" id="2.170.130.10">
    <property type="entry name" value="TonB-dependent receptor, plug domain"/>
    <property type="match status" value="1"/>
</dbReference>
<keyword evidence="6 15" id="KW-0732">Signal</keyword>
<proteinExistence type="inferred from homology"/>
<evidence type="ECO:0000256" key="13">
    <source>
        <dbReference type="RuleBase" id="RU003357"/>
    </source>
</evidence>
<evidence type="ECO:0000256" key="2">
    <source>
        <dbReference type="ARBA" id="ARBA00009810"/>
    </source>
</evidence>
<accession>A0A7W5FUL9</accession>
<dbReference type="Pfam" id="PF07715">
    <property type="entry name" value="Plug"/>
    <property type="match status" value="1"/>
</dbReference>
<dbReference type="PANTHER" id="PTHR30069:SF53">
    <property type="entry name" value="COLICIN I RECEPTOR-RELATED"/>
    <property type="match status" value="1"/>
</dbReference>
<keyword evidence="9 12" id="KW-0472">Membrane</keyword>
<dbReference type="InterPro" id="IPR012910">
    <property type="entry name" value="Plug_dom"/>
</dbReference>
<evidence type="ECO:0000256" key="8">
    <source>
        <dbReference type="ARBA" id="ARBA00023077"/>
    </source>
</evidence>
<evidence type="ECO:0000256" key="10">
    <source>
        <dbReference type="ARBA" id="ARBA00023170"/>
    </source>
</evidence>
<dbReference type="GO" id="GO:0015344">
    <property type="term" value="F:siderophore uptake transmembrane transporter activity"/>
    <property type="evidence" value="ECO:0007669"/>
    <property type="project" value="TreeGrafter"/>
</dbReference>
<evidence type="ECO:0000256" key="15">
    <source>
        <dbReference type="SAM" id="SignalP"/>
    </source>
</evidence>
<evidence type="ECO:0000256" key="9">
    <source>
        <dbReference type="ARBA" id="ARBA00023136"/>
    </source>
</evidence>
<dbReference type="EMBL" id="JACHXD010000005">
    <property type="protein sequence ID" value="MBB3119303.1"/>
    <property type="molecule type" value="Genomic_DNA"/>
</dbReference>
<dbReference type="PROSITE" id="PS52016">
    <property type="entry name" value="TONB_DEPENDENT_REC_3"/>
    <property type="match status" value="1"/>
</dbReference>
<keyword evidence="3 12" id="KW-0813">Transport</keyword>
<dbReference type="GO" id="GO:0009279">
    <property type="term" value="C:cell outer membrane"/>
    <property type="evidence" value="ECO:0007669"/>
    <property type="project" value="UniProtKB-SubCell"/>
</dbReference>
<dbReference type="SUPFAM" id="SSF56935">
    <property type="entry name" value="Porins"/>
    <property type="match status" value="1"/>
</dbReference>
<comment type="similarity">
    <text evidence="2 12 13">Belongs to the TonB-dependent receptor family.</text>
</comment>
<feature type="domain" description="TonB-dependent receptor plug" evidence="17">
    <location>
        <begin position="57"/>
        <end position="169"/>
    </location>
</feature>
<name>A0A7W5FUL9_9BURK</name>
<feature type="signal peptide" evidence="15">
    <location>
        <begin position="1"/>
        <end position="32"/>
    </location>
</feature>
<evidence type="ECO:0000313" key="18">
    <source>
        <dbReference type="EMBL" id="MBB3119303.1"/>
    </source>
</evidence>
<dbReference type="InterPro" id="IPR039426">
    <property type="entry name" value="TonB-dep_rcpt-like"/>
</dbReference>
<feature type="chain" id="PRO_5030919653" evidence="15">
    <location>
        <begin position="33"/>
        <end position="693"/>
    </location>
</feature>
<keyword evidence="11 12" id="KW-0998">Cell outer membrane</keyword>
<dbReference type="CDD" id="cd01347">
    <property type="entry name" value="ligand_gated_channel"/>
    <property type="match status" value="1"/>
</dbReference>
<evidence type="ECO:0000256" key="6">
    <source>
        <dbReference type="ARBA" id="ARBA00022729"/>
    </source>
</evidence>
<evidence type="ECO:0000256" key="12">
    <source>
        <dbReference type="PROSITE-ProRule" id="PRU01360"/>
    </source>
</evidence>
<dbReference type="Pfam" id="PF00593">
    <property type="entry name" value="TonB_dep_Rec_b-barrel"/>
    <property type="match status" value="1"/>
</dbReference>
<dbReference type="RefSeq" id="WP_229426165.1">
    <property type="nucleotide sequence ID" value="NZ_JACHXD010000005.1"/>
</dbReference>
<organism evidence="18 19">
    <name type="scientific">Pseudoduganella violacea</name>
    <dbReference type="NCBI Taxonomy" id="1715466"/>
    <lineage>
        <taxon>Bacteria</taxon>
        <taxon>Pseudomonadati</taxon>
        <taxon>Pseudomonadota</taxon>
        <taxon>Betaproteobacteria</taxon>
        <taxon>Burkholderiales</taxon>
        <taxon>Oxalobacteraceae</taxon>
        <taxon>Telluria group</taxon>
        <taxon>Pseudoduganella</taxon>
    </lineage>
</organism>
<keyword evidence="4 12" id="KW-1134">Transmembrane beta strand</keyword>
<evidence type="ECO:0000256" key="1">
    <source>
        <dbReference type="ARBA" id="ARBA00004571"/>
    </source>
</evidence>
<dbReference type="InterPro" id="IPR036942">
    <property type="entry name" value="Beta-barrel_TonB_sf"/>
</dbReference>
<gene>
    <name evidence="18" type="ORF">FHS03_002354</name>
</gene>
<evidence type="ECO:0000313" key="19">
    <source>
        <dbReference type="Proteomes" id="UP000541535"/>
    </source>
</evidence>
<evidence type="ECO:0000256" key="11">
    <source>
        <dbReference type="ARBA" id="ARBA00023237"/>
    </source>
</evidence>
<protein>
    <submittedName>
        <fullName evidence="18">Outer membrane receptor for ferrienterochelin and colicins</fullName>
    </submittedName>
</protein>
<evidence type="ECO:0000259" key="16">
    <source>
        <dbReference type="Pfam" id="PF00593"/>
    </source>
</evidence>
<comment type="caution">
    <text evidence="18">The sequence shown here is derived from an EMBL/GenBank/DDBJ whole genome shotgun (WGS) entry which is preliminary data.</text>
</comment>
<evidence type="ECO:0000256" key="5">
    <source>
        <dbReference type="ARBA" id="ARBA00022692"/>
    </source>
</evidence>
<feature type="domain" description="TonB-dependent receptor-like beta-barrel" evidence="16">
    <location>
        <begin position="246"/>
        <end position="665"/>
    </location>
</feature>
<dbReference type="PANTHER" id="PTHR30069">
    <property type="entry name" value="TONB-DEPENDENT OUTER MEMBRANE RECEPTOR"/>
    <property type="match status" value="1"/>
</dbReference>
<evidence type="ECO:0000259" key="17">
    <source>
        <dbReference type="Pfam" id="PF07715"/>
    </source>
</evidence>
<dbReference type="InterPro" id="IPR037066">
    <property type="entry name" value="Plug_dom_sf"/>
</dbReference>
<evidence type="ECO:0000256" key="7">
    <source>
        <dbReference type="ARBA" id="ARBA00023065"/>
    </source>
</evidence>
<dbReference type="Gene3D" id="2.40.170.20">
    <property type="entry name" value="TonB-dependent receptor, beta-barrel domain"/>
    <property type="match status" value="1"/>
</dbReference>